<feature type="domain" description="Endonuclease/exonuclease/phosphatase" evidence="1">
    <location>
        <begin position="3"/>
        <end position="202"/>
    </location>
</feature>
<dbReference type="Proteomes" id="UP001280121">
    <property type="component" value="Unassembled WGS sequence"/>
</dbReference>
<dbReference type="InterPro" id="IPR005135">
    <property type="entry name" value="Endo/exonuclease/phosphatase"/>
</dbReference>
<dbReference type="PANTHER" id="PTHR33710">
    <property type="entry name" value="BNAC02G09200D PROTEIN"/>
    <property type="match status" value="1"/>
</dbReference>
<dbReference type="Pfam" id="PF03372">
    <property type="entry name" value="Exo_endo_phos"/>
    <property type="match status" value="1"/>
</dbReference>
<dbReference type="InterPro" id="IPR036691">
    <property type="entry name" value="Endo/exonu/phosph_ase_sf"/>
</dbReference>
<reference evidence="2" key="1">
    <citation type="journal article" date="2023" name="Plant J.">
        <title>Genome sequences and population genomics provide insights into the demographic history, inbreeding, and mutation load of two 'living fossil' tree species of Dipteronia.</title>
        <authorList>
            <person name="Feng Y."/>
            <person name="Comes H.P."/>
            <person name="Chen J."/>
            <person name="Zhu S."/>
            <person name="Lu R."/>
            <person name="Zhang X."/>
            <person name="Li P."/>
            <person name="Qiu J."/>
            <person name="Olsen K.M."/>
            <person name="Qiu Y."/>
        </authorList>
    </citation>
    <scope>NUCLEOTIDE SEQUENCE</scope>
    <source>
        <strain evidence="2">KIB01</strain>
    </source>
</reference>
<keyword evidence="3" id="KW-1185">Reference proteome</keyword>
<evidence type="ECO:0000313" key="2">
    <source>
        <dbReference type="EMBL" id="KAK2650617.1"/>
    </source>
</evidence>
<dbReference type="SUPFAM" id="SSF56219">
    <property type="entry name" value="DNase I-like"/>
    <property type="match status" value="1"/>
</dbReference>
<evidence type="ECO:0000313" key="3">
    <source>
        <dbReference type="Proteomes" id="UP001280121"/>
    </source>
</evidence>
<name>A0AAD9UA23_9ROSI</name>
<sequence length="378" mass="42922">MLKHKPIVLFLQETKLDSFDSGIIRSLGGDFLSRGIGSDAEGASGGLITLWNESQFSVNSCISLKRCIILEGELLRLKKQLVLCNVYAANSETERKELWEYILNVQSSSSFPWCIGGDFNTILDPSERIGAGCDMSSIQNFNSFVLRAKVVDLPLQYISFTWSNNRDKASWARLDRFLISTEILTWFPDMVQVGISRSLSDHSAIMIGEKVEDWGPTPFRFFNDWLEEKDLMKVAVKGWKGCKVSGTKSVSLAAKLKGAKCCMKKWLISYKKVPSTCTDIEVCMAAVDSKANVIGWTESLRKERLVLLSKLWLEIRREEQLWRQKSRARWLKEGDRNSKFFHVMANGKKRRNRISVISFGGVKMSDPIQVKNGVVDFF</sequence>
<dbReference type="GO" id="GO:0003824">
    <property type="term" value="F:catalytic activity"/>
    <property type="evidence" value="ECO:0007669"/>
    <property type="project" value="InterPro"/>
</dbReference>
<proteinExistence type="predicted"/>
<dbReference type="PANTHER" id="PTHR33710:SF64">
    <property type="entry name" value="ENDONUCLEASE_EXONUCLEASE_PHOSPHATASE DOMAIN-CONTAINING PROTEIN"/>
    <property type="match status" value="1"/>
</dbReference>
<dbReference type="Gene3D" id="3.60.10.10">
    <property type="entry name" value="Endonuclease/exonuclease/phosphatase"/>
    <property type="match status" value="1"/>
</dbReference>
<evidence type="ECO:0000259" key="1">
    <source>
        <dbReference type="Pfam" id="PF03372"/>
    </source>
</evidence>
<gene>
    <name evidence="2" type="ORF">Ddye_018106</name>
</gene>
<organism evidence="2 3">
    <name type="scientific">Dipteronia dyeriana</name>
    <dbReference type="NCBI Taxonomy" id="168575"/>
    <lineage>
        <taxon>Eukaryota</taxon>
        <taxon>Viridiplantae</taxon>
        <taxon>Streptophyta</taxon>
        <taxon>Embryophyta</taxon>
        <taxon>Tracheophyta</taxon>
        <taxon>Spermatophyta</taxon>
        <taxon>Magnoliopsida</taxon>
        <taxon>eudicotyledons</taxon>
        <taxon>Gunneridae</taxon>
        <taxon>Pentapetalae</taxon>
        <taxon>rosids</taxon>
        <taxon>malvids</taxon>
        <taxon>Sapindales</taxon>
        <taxon>Sapindaceae</taxon>
        <taxon>Hippocastanoideae</taxon>
        <taxon>Acereae</taxon>
        <taxon>Dipteronia</taxon>
    </lineage>
</organism>
<dbReference type="EMBL" id="JANJYI010000005">
    <property type="protein sequence ID" value="KAK2650617.1"/>
    <property type="molecule type" value="Genomic_DNA"/>
</dbReference>
<comment type="caution">
    <text evidence="2">The sequence shown here is derived from an EMBL/GenBank/DDBJ whole genome shotgun (WGS) entry which is preliminary data.</text>
</comment>
<dbReference type="AlphaFoldDB" id="A0AAD9UA23"/>
<accession>A0AAD9UA23</accession>
<protein>
    <recommendedName>
        <fullName evidence="1">Endonuclease/exonuclease/phosphatase domain-containing protein</fullName>
    </recommendedName>
</protein>